<evidence type="ECO:0000313" key="5">
    <source>
        <dbReference type="EMBL" id="GIE99516.1"/>
    </source>
</evidence>
<sequence>MRMGPARLEDWLRDRYFTATYDLSSSGVEPWSYGELRDRLGLDPARLDRIRFTDNPSLGNGCLREALAARFAGGDPDRVMTTHGSSEAAFLVFNELLSAGDRVVVVEPAYHALRDVPEAIGCEVVPWRLPAERDFAADLAELDRLVAPGTRMVIVNLPHNPTGATITAAQQRELVDVVRGAGAYLLWDAAFAELTYGGPALPDPALTYRRCISLGTLSKAYGLPGLRVGWCVADPDLLPRLLPLRDRMTLALSPLVEFVATAAVRRAGVLLADRLRQAAENRESLLAWAATAPGVAPLAPPAAGVTAFPRLLVDDVDAFCTGLLAAEGVLLAPGSCFGHPDRVRLGYGGNRRDFELGLERTSAMLAKVAR</sequence>
<accession>A0A919MTR4</accession>
<evidence type="ECO:0000256" key="1">
    <source>
        <dbReference type="ARBA" id="ARBA00001933"/>
    </source>
</evidence>
<organism evidence="5 6">
    <name type="scientific">Paractinoplanes rishiriensis</name>
    <dbReference type="NCBI Taxonomy" id="1050105"/>
    <lineage>
        <taxon>Bacteria</taxon>
        <taxon>Bacillati</taxon>
        <taxon>Actinomycetota</taxon>
        <taxon>Actinomycetes</taxon>
        <taxon>Micromonosporales</taxon>
        <taxon>Micromonosporaceae</taxon>
        <taxon>Paractinoplanes</taxon>
    </lineage>
</organism>
<dbReference type="InterPro" id="IPR023965">
    <property type="entry name" value="Capreomycidine_synthase"/>
</dbReference>
<dbReference type="GO" id="GO:0008483">
    <property type="term" value="F:transaminase activity"/>
    <property type="evidence" value="ECO:0007669"/>
    <property type="project" value="UniProtKB-KW"/>
</dbReference>
<dbReference type="CDD" id="cd00609">
    <property type="entry name" value="AAT_like"/>
    <property type="match status" value="1"/>
</dbReference>
<name>A0A919MTR4_9ACTN</name>
<dbReference type="PANTHER" id="PTHR43510">
    <property type="entry name" value="AMINOTRANSFERASE FUNCTION, HYPOTHETICAL (EUROFUNG)"/>
    <property type="match status" value="1"/>
</dbReference>
<evidence type="ECO:0000313" key="6">
    <source>
        <dbReference type="Proteomes" id="UP000636960"/>
    </source>
</evidence>
<dbReference type="EMBL" id="BOMV01000073">
    <property type="protein sequence ID" value="GIE99516.1"/>
    <property type="molecule type" value="Genomic_DNA"/>
</dbReference>
<keyword evidence="6" id="KW-1185">Reference proteome</keyword>
<dbReference type="InterPro" id="IPR015424">
    <property type="entry name" value="PyrdxlP-dep_Trfase"/>
</dbReference>
<dbReference type="GO" id="GO:0030170">
    <property type="term" value="F:pyridoxal phosphate binding"/>
    <property type="evidence" value="ECO:0007669"/>
    <property type="project" value="InterPro"/>
</dbReference>
<dbReference type="AlphaFoldDB" id="A0A919MTR4"/>
<evidence type="ECO:0000259" key="4">
    <source>
        <dbReference type="Pfam" id="PF00155"/>
    </source>
</evidence>
<comment type="caution">
    <text evidence="5">The sequence shown here is derived from an EMBL/GenBank/DDBJ whole genome shotgun (WGS) entry which is preliminary data.</text>
</comment>
<dbReference type="InterPro" id="IPR015422">
    <property type="entry name" value="PyrdxlP-dep_Trfase_small"/>
</dbReference>
<reference evidence="5" key="1">
    <citation type="submission" date="2021-01" db="EMBL/GenBank/DDBJ databases">
        <title>Whole genome shotgun sequence of Actinoplanes rishiriensis NBRC 108556.</title>
        <authorList>
            <person name="Komaki H."/>
            <person name="Tamura T."/>
        </authorList>
    </citation>
    <scope>NUCLEOTIDE SEQUENCE</scope>
    <source>
        <strain evidence="5">NBRC 108556</strain>
    </source>
</reference>
<dbReference type="PANTHER" id="PTHR43510:SF1">
    <property type="entry name" value="AMINOTRANSFERASE FUNCTION, HYPOTHETICAL (EUROFUNG)"/>
    <property type="match status" value="1"/>
</dbReference>
<dbReference type="Gene3D" id="3.90.1150.10">
    <property type="entry name" value="Aspartate Aminotransferase, domain 1"/>
    <property type="match status" value="1"/>
</dbReference>
<proteinExistence type="inferred from homology"/>
<keyword evidence="2 3" id="KW-0663">Pyridoxal phosphate</keyword>
<keyword evidence="5" id="KW-0032">Aminotransferase</keyword>
<evidence type="ECO:0000256" key="3">
    <source>
        <dbReference type="RuleBase" id="RU003693"/>
    </source>
</evidence>
<comment type="similarity">
    <text evidence="3">Belongs to the class-II pyridoxal-phosphate-dependent aminotransferase family.</text>
</comment>
<dbReference type="NCBIfam" id="TIGR03947">
    <property type="entry name" value="viomycin_VioD"/>
    <property type="match status" value="1"/>
</dbReference>
<protein>
    <submittedName>
        <fullName evidence="5">Aminotransferase</fullName>
    </submittedName>
</protein>
<dbReference type="Proteomes" id="UP000636960">
    <property type="component" value="Unassembled WGS sequence"/>
</dbReference>
<dbReference type="PROSITE" id="PS00599">
    <property type="entry name" value="AA_TRANSFER_CLASS_2"/>
    <property type="match status" value="1"/>
</dbReference>
<dbReference type="SUPFAM" id="SSF53383">
    <property type="entry name" value="PLP-dependent transferases"/>
    <property type="match status" value="1"/>
</dbReference>
<dbReference type="InterPro" id="IPR015421">
    <property type="entry name" value="PyrdxlP-dep_Trfase_major"/>
</dbReference>
<evidence type="ECO:0000256" key="2">
    <source>
        <dbReference type="ARBA" id="ARBA00022898"/>
    </source>
</evidence>
<gene>
    <name evidence="5" type="ORF">Ari01nite_69810</name>
</gene>
<feature type="domain" description="Aminotransferase class I/classII large" evidence="4">
    <location>
        <begin position="59"/>
        <end position="355"/>
    </location>
</feature>
<dbReference type="Gene3D" id="3.40.640.10">
    <property type="entry name" value="Type I PLP-dependent aspartate aminotransferase-like (Major domain)"/>
    <property type="match status" value="1"/>
</dbReference>
<comment type="cofactor">
    <cofactor evidence="1 3">
        <name>pyridoxal 5'-phosphate</name>
        <dbReference type="ChEBI" id="CHEBI:597326"/>
    </cofactor>
</comment>
<dbReference type="InterPro" id="IPR004839">
    <property type="entry name" value="Aminotransferase_I/II_large"/>
</dbReference>
<dbReference type="InterPro" id="IPR001917">
    <property type="entry name" value="Aminotrans_II_pyridoxalP_BS"/>
</dbReference>
<dbReference type="Pfam" id="PF00155">
    <property type="entry name" value="Aminotran_1_2"/>
    <property type="match status" value="1"/>
</dbReference>
<keyword evidence="5" id="KW-0808">Transferase</keyword>